<evidence type="ECO:0000313" key="2">
    <source>
        <dbReference type="Proteomes" id="UP000000483"/>
    </source>
</evidence>
<reference evidence="1 2" key="1">
    <citation type="journal article" date="2011" name="Stand. Genomic Sci.">
        <title>Complete genome sequence of the acetate-degrading sulfate reducer Desulfobacca acetoxidans type strain (ASRB2).</title>
        <authorList>
            <person name="Goker M."/>
            <person name="Teshima H."/>
            <person name="Lapidus A."/>
            <person name="Nolan M."/>
            <person name="Lucas S."/>
            <person name="Hammon N."/>
            <person name="Deshpande S."/>
            <person name="Cheng J.F."/>
            <person name="Tapia R."/>
            <person name="Han C."/>
            <person name="Goodwin L."/>
            <person name="Pitluck S."/>
            <person name="Huntemann M."/>
            <person name="Liolios K."/>
            <person name="Ivanova N."/>
            <person name="Pagani I."/>
            <person name="Mavromatis K."/>
            <person name="Ovchinikova G."/>
            <person name="Pati A."/>
            <person name="Chen A."/>
            <person name="Palaniappan K."/>
            <person name="Land M."/>
            <person name="Hauser L."/>
            <person name="Brambilla E.M."/>
            <person name="Rohde M."/>
            <person name="Spring S."/>
            <person name="Detter J.C."/>
            <person name="Woyke T."/>
            <person name="Bristow J."/>
            <person name="Eisen J.A."/>
            <person name="Markowitz V."/>
            <person name="Hugenholtz P."/>
            <person name="Kyrpides N.C."/>
            <person name="Klenk H.P."/>
        </authorList>
    </citation>
    <scope>NUCLEOTIDE SEQUENCE [LARGE SCALE GENOMIC DNA]</scope>
    <source>
        <strain evidence="2">ATCC 700848 / DSM 11109 / ASRB2</strain>
    </source>
</reference>
<sequence length="447" mass="52446">MAKTVVILVDNKKRDLPGAALVAHHLETRFHLKCVLQPLESWRSCLAAFKPNYILFNHLTASHLAYFSIRLRDMGILVGVLPNEGINYNQDDLEFNAGRYHSYAHIDQFFCWNEFHKKALMTIMNLNEENIFIVGVPRFDYYFEPWINIFFNPQRVVSHKPHLLVCTNFVFAQYKDLPKIDADRHFSPWKDRLPSYSNYWEFIEVNARSRARFFDFLNTLITRTDYSLDLKPHPSEDHEPYKKWFKGLSPAHKERISLRLRETIFELLPACHLEISCERCTTALESWILGKPTIELVFDRHPLFFDEATSRCNRLCDDPEKLPDLVGEILAHPRQEDLRENRQLHLATWCTSPAGDSSLKVARCIAEALEKQPDPGFNLNLEDRRRALKLKVKNFLGLAYGSNPWKVLWSLMPWVKPYFLESKYITPSDVIRWQDKIRQAESGIPRI</sequence>
<dbReference type="OrthoDB" id="5430637at2"/>
<dbReference type="AlphaFoldDB" id="F2NJS0"/>
<reference evidence="2" key="2">
    <citation type="submission" date="2011-03" db="EMBL/GenBank/DDBJ databases">
        <title>The complete genome of Desulfobacca acetoxidans DSM 11109.</title>
        <authorList>
            <consortium name="US DOE Joint Genome Institute (JGI-PGF)"/>
            <person name="Lucas S."/>
            <person name="Copeland A."/>
            <person name="Lapidus A."/>
            <person name="Bruce D."/>
            <person name="Goodwin L."/>
            <person name="Pitluck S."/>
            <person name="Peters L."/>
            <person name="Kyrpides N."/>
            <person name="Mavromatis K."/>
            <person name="Ivanova N."/>
            <person name="Ovchinnikova G."/>
            <person name="Teshima H."/>
            <person name="Detter J.C."/>
            <person name="Han C."/>
            <person name="Land M."/>
            <person name="Hauser L."/>
            <person name="Markowitz V."/>
            <person name="Cheng J.-F."/>
            <person name="Hugenholtz P."/>
            <person name="Woyke T."/>
            <person name="Wu D."/>
            <person name="Spring S."/>
            <person name="Schueler E."/>
            <person name="Brambilla E."/>
            <person name="Klenk H.-P."/>
            <person name="Eisen J.A."/>
        </authorList>
    </citation>
    <scope>NUCLEOTIDE SEQUENCE [LARGE SCALE GENOMIC DNA]</scope>
    <source>
        <strain evidence="2">ATCC 700848 / DSM 11109 / ASRB2</strain>
    </source>
</reference>
<dbReference type="Gene3D" id="3.40.50.11820">
    <property type="match status" value="1"/>
</dbReference>
<dbReference type="InterPro" id="IPR030906">
    <property type="entry name" value="Surf_polysacc"/>
</dbReference>
<gene>
    <name evidence="1" type="ordered locus">Desac_1887</name>
</gene>
<dbReference type="Proteomes" id="UP000000483">
    <property type="component" value="Chromosome"/>
</dbReference>
<name>F2NJS0_DESAR</name>
<dbReference type="EMBL" id="CP002629">
    <property type="protein sequence ID" value="AEB09725.1"/>
    <property type="molecule type" value="Genomic_DNA"/>
</dbReference>
<dbReference type="RefSeq" id="WP_013706834.1">
    <property type="nucleotide sequence ID" value="NC_015388.1"/>
</dbReference>
<proteinExistence type="predicted"/>
<keyword evidence="2" id="KW-1185">Reference proteome</keyword>
<protein>
    <recommendedName>
        <fullName evidence="3">Glycosyltransferase family 1 protein</fullName>
    </recommendedName>
</protein>
<evidence type="ECO:0008006" key="3">
    <source>
        <dbReference type="Google" id="ProtNLM"/>
    </source>
</evidence>
<evidence type="ECO:0000313" key="1">
    <source>
        <dbReference type="EMBL" id="AEB09725.1"/>
    </source>
</evidence>
<dbReference type="eggNOG" id="COG1887">
    <property type="taxonomic scope" value="Bacteria"/>
</dbReference>
<dbReference type="HOGENOM" id="CLU_602438_0_0_7"/>
<dbReference type="NCBIfam" id="TIGR04396">
    <property type="entry name" value="surf_polysacc"/>
    <property type="match status" value="1"/>
</dbReference>
<dbReference type="InterPro" id="IPR043149">
    <property type="entry name" value="TagF_N"/>
</dbReference>
<dbReference type="STRING" id="880072.Desac_1887"/>
<organism evidence="1 2">
    <name type="scientific">Desulfobacca acetoxidans (strain ATCC 700848 / DSM 11109 / ASRB2)</name>
    <dbReference type="NCBI Taxonomy" id="880072"/>
    <lineage>
        <taxon>Bacteria</taxon>
        <taxon>Pseudomonadati</taxon>
        <taxon>Thermodesulfobacteriota</taxon>
        <taxon>Desulfobaccia</taxon>
        <taxon>Desulfobaccales</taxon>
        <taxon>Desulfobaccaceae</taxon>
        <taxon>Desulfobacca</taxon>
    </lineage>
</organism>
<dbReference type="KEGG" id="dao:Desac_1887"/>
<dbReference type="SUPFAM" id="SSF53756">
    <property type="entry name" value="UDP-Glycosyltransferase/glycogen phosphorylase"/>
    <property type="match status" value="1"/>
</dbReference>
<accession>F2NJS0</accession>